<dbReference type="STRING" id="70415.A0A5S6QK47"/>
<dbReference type="AlphaFoldDB" id="A0A5S6QK47"/>
<accession>A0A5S6QK47</accession>
<protein>
    <submittedName>
        <fullName evidence="3">Reverse transcriptase Ty1/copia-type domain-containing protein</fullName>
    </submittedName>
</protein>
<dbReference type="PANTHER" id="PTHR11439:SF483">
    <property type="entry name" value="PEPTIDE SYNTHASE GLIP-LIKE, PUTATIVE (AFU_ORTHOLOGUE AFUA_3G12920)-RELATED"/>
    <property type="match status" value="1"/>
</dbReference>
<proteinExistence type="predicted"/>
<reference evidence="3" key="1">
    <citation type="submission" date="2019-12" db="UniProtKB">
        <authorList>
            <consortium name="WormBaseParasite"/>
        </authorList>
    </citation>
    <scope>IDENTIFICATION</scope>
</reference>
<dbReference type="Proteomes" id="UP000046395">
    <property type="component" value="Unassembled WGS sequence"/>
</dbReference>
<name>A0A5S6QK47_TRIMR</name>
<sequence>MEIYYLDSPRDESTPLPNNSKYRQATGSLLYLSTVSRPDITMAVGLLSRRVEAPREGDNEAILNCFVDADWAGDKTDRKSTTGYVVRLGKCAVSWSSQKQSVVALSSTEAEYIAASQAFREILWLRQLLDDTGISQRDATIIYEDNQGCIRLAETDRCSARTKHIDVRCHLLRNLRNQGIINLEYCPSEDMIADILTKPLDSSHRGNNGQYNRAGKPLMITSEPVTMHPIF</sequence>
<dbReference type="WBParaSite" id="TMUE_2000007711.1">
    <property type="protein sequence ID" value="TMUE_2000007711.1"/>
    <property type="gene ID" value="WBGene00287478"/>
</dbReference>
<evidence type="ECO:0000313" key="3">
    <source>
        <dbReference type="WBParaSite" id="TMUE_2000007711.1"/>
    </source>
</evidence>
<dbReference type="PANTHER" id="PTHR11439">
    <property type="entry name" value="GAG-POL-RELATED RETROTRANSPOSON"/>
    <property type="match status" value="1"/>
</dbReference>
<organism evidence="2 3">
    <name type="scientific">Trichuris muris</name>
    <name type="common">Mouse whipworm</name>
    <dbReference type="NCBI Taxonomy" id="70415"/>
    <lineage>
        <taxon>Eukaryota</taxon>
        <taxon>Metazoa</taxon>
        <taxon>Ecdysozoa</taxon>
        <taxon>Nematoda</taxon>
        <taxon>Enoplea</taxon>
        <taxon>Dorylaimia</taxon>
        <taxon>Trichinellida</taxon>
        <taxon>Trichuridae</taxon>
        <taxon>Trichuris</taxon>
    </lineage>
</organism>
<dbReference type="CDD" id="cd09272">
    <property type="entry name" value="RNase_HI_RT_Ty1"/>
    <property type="match status" value="1"/>
</dbReference>
<feature type="region of interest" description="Disordered" evidence="1">
    <location>
        <begin position="1"/>
        <end position="21"/>
    </location>
</feature>
<evidence type="ECO:0000313" key="2">
    <source>
        <dbReference type="Proteomes" id="UP000046395"/>
    </source>
</evidence>
<evidence type="ECO:0000256" key="1">
    <source>
        <dbReference type="SAM" id="MobiDB-lite"/>
    </source>
</evidence>
<keyword evidence="2" id="KW-1185">Reference proteome</keyword>